<sequence>HNPATYREICGNIRAERLSFRSSTSDRKEQRERKSLEKQVDPHGSSRNPKETATYNKDDLVVAVTRR</sequence>
<feature type="non-terminal residue" evidence="2">
    <location>
        <position position="1"/>
    </location>
</feature>
<comment type="caution">
    <text evidence="2">The sequence shown here is derived from an EMBL/GenBank/DDBJ whole genome shotgun (WGS) entry which is preliminary data.</text>
</comment>
<name>A0AAN8S9T2_POLSC</name>
<feature type="region of interest" description="Disordered" evidence="1">
    <location>
        <begin position="19"/>
        <end position="67"/>
    </location>
</feature>
<accession>A0AAN8S9T2</accession>
<dbReference type="EMBL" id="JAWJWE010000005">
    <property type="protein sequence ID" value="KAK6634603.1"/>
    <property type="molecule type" value="Genomic_DNA"/>
</dbReference>
<dbReference type="Proteomes" id="UP001372834">
    <property type="component" value="Unassembled WGS sequence"/>
</dbReference>
<organism evidence="2 3">
    <name type="scientific">Polyplax serrata</name>
    <name type="common">Common mouse louse</name>
    <dbReference type="NCBI Taxonomy" id="468196"/>
    <lineage>
        <taxon>Eukaryota</taxon>
        <taxon>Metazoa</taxon>
        <taxon>Ecdysozoa</taxon>
        <taxon>Arthropoda</taxon>
        <taxon>Hexapoda</taxon>
        <taxon>Insecta</taxon>
        <taxon>Pterygota</taxon>
        <taxon>Neoptera</taxon>
        <taxon>Paraneoptera</taxon>
        <taxon>Psocodea</taxon>
        <taxon>Troctomorpha</taxon>
        <taxon>Phthiraptera</taxon>
        <taxon>Anoplura</taxon>
        <taxon>Polyplacidae</taxon>
        <taxon>Polyplax</taxon>
    </lineage>
</organism>
<protein>
    <submittedName>
        <fullName evidence="2">Uncharacterized protein</fullName>
    </submittedName>
</protein>
<dbReference type="AlphaFoldDB" id="A0AAN8S9T2"/>
<reference evidence="2 3" key="1">
    <citation type="submission" date="2023-10" db="EMBL/GenBank/DDBJ databases">
        <title>Genomes of two closely related lineages of the louse Polyplax serrata with different host specificities.</title>
        <authorList>
            <person name="Martinu J."/>
            <person name="Tarabai H."/>
            <person name="Stefka J."/>
            <person name="Hypsa V."/>
        </authorList>
    </citation>
    <scope>NUCLEOTIDE SEQUENCE [LARGE SCALE GENOMIC DNA]</scope>
    <source>
        <strain evidence="2">HR10_N</strain>
    </source>
</reference>
<proteinExistence type="predicted"/>
<evidence type="ECO:0000313" key="2">
    <source>
        <dbReference type="EMBL" id="KAK6634603.1"/>
    </source>
</evidence>
<feature type="compositionally biased region" description="Basic and acidic residues" evidence="1">
    <location>
        <begin position="19"/>
        <end position="41"/>
    </location>
</feature>
<evidence type="ECO:0000256" key="1">
    <source>
        <dbReference type="SAM" id="MobiDB-lite"/>
    </source>
</evidence>
<gene>
    <name evidence="2" type="ORF">RUM43_012004</name>
</gene>
<feature type="compositionally biased region" description="Polar residues" evidence="1">
    <location>
        <begin position="45"/>
        <end position="55"/>
    </location>
</feature>
<evidence type="ECO:0000313" key="3">
    <source>
        <dbReference type="Proteomes" id="UP001372834"/>
    </source>
</evidence>